<dbReference type="Proteomes" id="UP000000763">
    <property type="component" value="Chromosome 7"/>
</dbReference>
<dbReference type="EMBL" id="AP005177">
    <property type="protein sequence ID" value="BAD31065.1"/>
    <property type="molecule type" value="Genomic_DNA"/>
</dbReference>
<organism evidence="1 3">
    <name type="scientific">Oryza sativa subsp. japonica</name>
    <name type="common">Rice</name>
    <dbReference type="NCBI Taxonomy" id="39947"/>
    <lineage>
        <taxon>Eukaryota</taxon>
        <taxon>Viridiplantae</taxon>
        <taxon>Streptophyta</taxon>
        <taxon>Embryophyta</taxon>
        <taxon>Tracheophyta</taxon>
        <taxon>Spermatophyta</taxon>
        <taxon>Magnoliopsida</taxon>
        <taxon>Liliopsida</taxon>
        <taxon>Poales</taxon>
        <taxon>Poaceae</taxon>
        <taxon>BOP clade</taxon>
        <taxon>Oryzoideae</taxon>
        <taxon>Oryzeae</taxon>
        <taxon>Oryzinae</taxon>
        <taxon>Oryza</taxon>
        <taxon>Oryza sativa</taxon>
    </lineage>
</organism>
<accession>Q6ZIJ5</accession>
<reference evidence="3" key="4">
    <citation type="journal article" date="2008" name="Nucleic Acids Res.">
        <title>The rice annotation project database (RAP-DB): 2008 update.</title>
        <authorList>
            <consortium name="The rice annotation project (RAP)"/>
        </authorList>
    </citation>
    <scope>GENOME REANNOTATION</scope>
    <source>
        <strain evidence="3">cv. Nipponbare</strain>
    </source>
</reference>
<dbReference type="AlphaFoldDB" id="Q6ZIJ5"/>
<reference evidence="3" key="3">
    <citation type="journal article" date="2005" name="Nature">
        <title>The map-based sequence of the rice genome.</title>
        <authorList>
            <consortium name="International rice genome sequencing project (IRGSP)"/>
            <person name="Matsumoto T."/>
            <person name="Wu J."/>
            <person name="Kanamori H."/>
            <person name="Katayose Y."/>
            <person name="Fujisawa M."/>
            <person name="Namiki N."/>
            <person name="Mizuno H."/>
            <person name="Yamamoto K."/>
            <person name="Antonio B.A."/>
            <person name="Baba T."/>
            <person name="Sakata K."/>
            <person name="Nagamura Y."/>
            <person name="Aoki H."/>
            <person name="Arikawa K."/>
            <person name="Arita K."/>
            <person name="Bito T."/>
            <person name="Chiden Y."/>
            <person name="Fujitsuka N."/>
            <person name="Fukunaka R."/>
            <person name="Hamada M."/>
            <person name="Harada C."/>
            <person name="Hayashi A."/>
            <person name="Hijishita S."/>
            <person name="Honda M."/>
            <person name="Hosokawa S."/>
            <person name="Ichikawa Y."/>
            <person name="Idonuma A."/>
            <person name="Iijima M."/>
            <person name="Ikeda M."/>
            <person name="Ikeno M."/>
            <person name="Ito K."/>
            <person name="Ito S."/>
            <person name="Ito T."/>
            <person name="Ito Y."/>
            <person name="Ito Y."/>
            <person name="Iwabuchi A."/>
            <person name="Kamiya K."/>
            <person name="Karasawa W."/>
            <person name="Kurita K."/>
            <person name="Katagiri S."/>
            <person name="Kikuta A."/>
            <person name="Kobayashi H."/>
            <person name="Kobayashi N."/>
            <person name="Machita K."/>
            <person name="Maehara T."/>
            <person name="Masukawa M."/>
            <person name="Mizubayashi T."/>
            <person name="Mukai Y."/>
            <person name="Nagasaki H."/>
            <person name="Nagata Y."/>
            <person name="Naito S."/>
            <person name="Nakashima M."/>
            <person name="Nakama Y."/>
            <person name="Nakamichi Y."/>
            <person name="Nakamura M."/>
            <person name="Meguro A."/>
            <person name="Negishi M."/>
            <person name="Ohta I."/>
            <person name="Ohta T."/>
            <person name="Okamoto M."/>
            <person name="Ono N."/>
            <person name="Saji S."/>
            <person name="Sakaguchi M."/>
            <person name="Sakai K."/>
            <person name="Shibata M."/>
            <person name="Shimokawa T."/>
            <person name="Song J."/>
            <person name="Takazaki Y."/>
            <person name="Terasawa K."/>
            <person name="Tsugane M."/>
            <person name="Tsuji K."/>
            <person name="Ueda S."/>
            <person name="Waki K."/>
            <person name="Yamagata H."/>
            <person name="Yamamoto M."/>
            <person name="Yamamoto S."/>
            <person name="Yamane H."/>
            <person name="Yoshiki S."/>
            <person name="Yoshihara R."/>
            <person name="Yukawa K."/>
            <person name="Zhong H."/>
            <person name="Yano M."/>
            <person name="Yuan Q."/>
            <person name="Ouyang S."/>
            <person name="Liu J."/>
            <person name="Jones K.M."/>
            <person name="Gansberger K."/>
            <person name="Moffat K."/>
            <person name="Hill J."/>
            <person name="Bera J."/>
            <person name="Fadrosh D."/>
            <person name="Jin S."/>
            <person name="Johri S."/>
            <person name="Kim M."/>
            <person name="Overton L."/>
            <person name="Reardon M."/>
            <person name="Tsitrin T."/>
            <person name="Vuong H."/>
            <person name="Weaver B."/>
            <person name="Ciecko A."/>
            <person name="Tallon L."/>
            <person name="Jackson J."/>
            <person name="Pai G."/>
            <person name="Aken S.V."/>
            <person name="Utterback T."/>
            <person name="Reidmuller S."/>
            <person name="Feldblyum T."/>
            <person name="Hsiao J."/>
            <person name="Zismann V."/>
            <person name="Iobst S."/>
            <person name="de Vazeille A.R."/>
            <person name="Buell C.R."/>
            <person name="Ying K."/>
            <person name="Li Y."/>
            <person name="Lu T."/>
            <person name="Huang Y."/>
            <person name="Zhao Q."/>
            <person name="Feng Q."/>
            <person name="Zhang L."/>
            <person name="Zhu J."/>
            <person name="Weng Q."/>
            <person name="Mu J."/>
            <person name="Lu Y."/>
            <person name="Fan D."/>
            <person name="Liu Y."/>
            <person name="Guan J."/>
            <person name="Zhang Y."/>
            <person name="Yu S."/>
            <person name="Liu X."/>
            <person name="Zhang Y."/>
            <person name="Hong G."/>
            <person name="Han B."/>
            <person name="Choisne N."/>
            <person name="Demange N."/>
            <person name="Orjeda G."/>
            <person name="Samain S."/>
            <person name="Cattolico L."/>
            <person name="Pelletier E."/>
            <person name="Couloux A."/>
            <person name="Segurens B."/>
            <person name="Wincker P."/>
            <person name="D'Hont A."/>
            <person name="Scarpelli C."/>
            <person name="Weissenbach J."/>
            <person name="Salanoubat M."/>
            <person name="Quetier F."/>
            <person name="Yu Y."/>
            <person name="Kim H.R."/>
            <person name="Rambo T."/>
            <person name="Currie J."/>
            <person name="Collura K."/>
            <person name="Luo M."/>
            <person name="Yang T."/>
            <person name="Ammiraju J.S.S."/>
            <person name="Engler F."/>
            <person name="Soderlund C."/>
            <person name="Wing R.A."/>
            <person name="Palmer L.E."/>
            <person name="de la Bastide M."/>
            <person name="Spiegel L."/>
            <person name="Nascimento L."/>
            <person name="Zutavern T."/>
            <person name="O'Shaughnessy A."/>
            <person name="Dike S."/>
            <person name="Dedhia N."/>
            <person name="Preston R."/>
            <person name="Balija V."/>
            <person name="McCombie W.R."/>
            <person name="Chow T."/>
            <person name="Chen H."/>
            <person name="Chung M."/>
            <person name="Chen C."/>
            <person name="Shaw J."/>
            <person name="Wu H."/>
            <person name="Hsiao K."/>
            <person name="Chao Y."/>
            <person name="Chu M."/>
            <person name="Cheng C."/>
            <person name="Hour A."/>
            <person name="Lee P."/>
            <person name="Lin S."/>
            <person name="Lin Y."/>
            <person name="Liou J."/>
            <person name="Liu S."/>
            <person name="Hsing Y."/>
            <person name="Raghuvanshi S."/>
            <person name="Mohanty A."/>
            <person name="Bharti A.K."/>
            <person name="Gaur A."/>
            <person name="Gupta V."/>
            <person name="Kumar D."/>
            <person name="Ravi V."/>
            <person name="Vij S."/>
            <person name="Kapur A."/>
            <person name="Khurana P."/>
            <person name="Khurana P."/>
            <person name="Khurana J.P."/>
            <person name="Tyagi A.K."/>
            <person name="Gaikwad K."/>
            <person name="Singh A."/>
            <person name="Dalal V."/>
            <person name="Srivastava S."/>
            <person name="Dixit A."/>
            <person name="Pal A.K."/>
            <person name="Ghazi I.A."/>
            <person name="Yadav M."/>
            <person name="Pandit A."/>
            <person name="Bhargava A."/>
            <person name="Sureshbabu K."/>
            <person name="Batra K."/>
            <person name="Sharma T.R."/>
            <person name="Mohapatra T."/>
            <person name="Singh N.K."/>
            <person name="Messing J."/>
            <person name="Nelson A.B."/>
            <person name="Fuks G."/>
            <person name="Kavchok S."/>
            <person name="Keizer G."/>
            <person name="Linton E."/>
            <person name="Llaca V."/>
            <person name="Song R."/>
            <person name="Tanyolac B."/>
            <person name="Young S."/>
            <person name="Ho-Il K."/>
            <person name="Hahn J.H."/>
            <person name="Sangsakoo G."/>
            <person name="Vanavichit A."/>
            <person name="de Mattos Luiz.A.T."/>
            <person name="Zimmer P.D."/>
            <person name="Malone G."/>
            <person name="Dellagostin O."/>
            <person name="de Oliveira A.C."/>
            <person name="Bevan M."/>
            <person name="Bancroft I."/>
            <person name="Minx P."/>
            <person name="Cordum H."/>
            <person name="Wilson R."/>
            <person name="Cheng Z."/>
            <person name="Jin W."/>
            <person name="Jiang J."/>
            <person name="Leong S.A."/>
            <person name="Iwama H."/>
            <person name="Gojobori T."/>
            <person name="Itoh T."/>
            <person name="Niimura Y."/>
            <person name="Fujii Y."/>
            <person name="Habara T."/>
            <person name="Sakai H."/>
            <person name="Sato Y."/>
            <person name="Wilson G."/>
            <person name="Kumar K."/>
            <person name="McCouch S."/>
            <person name="Juretic N."/>
            <person name="Hoen D."/>
            <person name="Wright S."/>
            <person name="Bruskiewich R."/>
            <person name="Bureau T."/>
            <person name="Miyao A."/>
            <person name="Hirochika H."/>
            <person name="Nishikawa T."/>
            <person name="Kadowaki K."/>
            <person name="Sugiura M."/>
            <person name="Burr B."/>
            <person name="Sasaki T."/>
        </authorList>
    </citation>
    <scope>NUCLEOTIDE SEQUENCE [LARGE SCALE GENOMIC DNA]</scope>
    <source>
        <strain evidence="3">cv. Nipponbare</strain>
    </source>
</reference>
<sequence>MTLYRMCPFGGQKFRAKGFPRTPFQKSLPLWQTTILRGWERAYVVRDADWHQELEEGYLNPSAEAYFQEQAKYDFSWFQA</sequence>
<reference evidence="1" key="1">
    <citation type="submission" date="2001-08" db="EMBL/GenBank/DDBJ databases">
        <title>Oryza sativa nipponbare(GA3) genomic DNA, chromosome 7, BAC clone:OJ1112_F06.</title>
        <authorList>
            <person name="Sasaki T."/>
            <person name="Matsumoto T."/>
            <person name="Yamamoto K."/>
        </authorList>
    </citation>
    <scope>NUCLEOTIDE SEQUENCE</scope>
</reference>
<dbReference type="EMBL" id="AP003995">
    <property type="protein sequence ID" value="BAC83265.1"/>
    <property type="molecule type" value="Genomic_DNA"/>
</dbReference>
<evidence type="ECO:0000313" key="1">
    <source>
        <dbReference type="EMBL" id="BAC83265.1"/>
    </source>
</evidence>
<gene>
    <name evidence="1" type="ORF">OJ1112_F06.4</name>
    <name evidence="2" type="ORF">OSJNBb0055I24.140</name>
</gene>
<protein>
    <submittedName>
        <fullName evidence="1">Uncharacterized protein</fullName>
    </submittedName>
</protein>
<reference evidence="2" key="2">
    <citation type="submission" date="2002-05" db="EMBL/GenBank/DDBJ databases">
        <title>Oryza sativa nipponbare(GA3) genomic DNA, chromosome 7, BAC clone:OSJNBb0055I24.</title>
        <authorList>
            <person name="Sasaki T."/>
            <person name="Matsumoto T."/>
            <person name="Katayose Y."/>
        </authorList>
    </citation>
    <scope>NUCLEOTIDE SEQUENCE</scope>
</reference>
<name>Q6ZIJ5_ORYSJ</name>
<evidence type="ECO:0000313" key="2">
    <source>
        <dbReference type="EMBL" id="BAD31065.1"/>
    </source>
</evidence>
<evidence type="ECO:0000313" key="3">
    <source>
        <dbReference type="Proteomes" id="UP000000763"/>
    </source>
</evidence>
<proteinExistence type="predicted"/>